<comment type="caution">
    <text evidence="3">The sequence shown here is derived from an EMBL/GenBank/DDBJ whole genome shotgun (WGS) entry which is preliminary data.</text>
</comment>
<dbReference type="RefSeq" id="WP_204412812.1">
    <property type="nucleotide sequence ID" value="NZ_JAFBED010000001.1"/>
</dbReference>
<evidence type="ECO:0000313" key="4">
    <source>
        <dbReference type="Proteomes" id="UP000737402"/>
    </source>
</evidence>
<feature type="domain" description="NERD" evidence="2">
    <location>
        <begin position="44"/>
        <end position="160"/>
    </location>
</feature>
<evidence type="ECO:0000313" key="3">
    <source>
        <dbReference type="EMBL" id="MBM7618521.1"/>
    </source>
</evidence>
<name>A0ABS2NV33_9BACI</name>
<evidence type="ECO:0000259" key="2">
    <source>
        <dbReference type="PROSITE" id="PS50965"/>
    </source>
</evidence>
<dbReference type="SUPFAM" id="SSF57783">
    <property type="entry name" value="Zinc beta-ribbon"/>
    <property type="match status" value="1"/>
</dbReference>
<dbReference type="EMBL" id="JAFBED010000001">
    <property type="protein sequence ID" value="MBM7618521.1"/>
    <property type="molecule type" value="Genomic_DNA"/>
</dbReference>
<dbReference type="InterPro" id="IPR011528">
    <property type="entry name" value="NERD"/>
</dbReference>
<sequence>MRNTLVIAIIIVFTLSVISIAPGIVPFIFLGGMIYLKTKYPIIKGAIGEWYVNKELSKLGPMYKVYHDLYIPNEEGGTSQVDHVVTSPFGIFVIETKHYDGWIFGKENQRHWTQVIYKRKEKFLNPIWQNYGHIEGLKKYLGEHKFYSIIVFSSRSTLKMEDNFNSARVIQIPQLNRVIKEWSQQSQMSQVGIVELQRINQALEQLTIKDRKQKRLVHKKHVEAIKNKQRANEVAATAEKVPPPTISPASITSCPKCGGQLTRKKGKYGSFFGCSQYPTCRHTEKVS</sequence>
<reference evidence="3 4" key="1">
    <citation type="submission" date="2021-01" db="EMBL/GenBank/DDBJ databases">
        <title>Genomic Encyclopedia of Type Strains, Phase IV (KMG-IV): sequencing the most valuable type-strain genomes for metagenomic binning, comparative biology and taxonomic classification.</title>
        <authorList>
            <person name="Goeker M."/>
        </authorList>
    </citation>
    <scope>NUCLEOTIDE SEQUENCE [LARGE SCALE GENOMIC DNA]</scope>
    <source>
        <strain evidence="3 4">DSM 25879</strain>
    </source>
</reference>
<feature type="transmembrane region" description="Helical" evidence="1">
    <location>
        <begin position="6"/>
        <end position="36"/>
    </location>
</feature>
<organism evidence="3 4">
    <name type="scientific">Sutcliffiella tianshenii</name>
    <dbReference type="NCBI Taxonomy" id="1463404"/>
    <lineage>
        <taxon>Bacteria</taxon>
        <taxon>Bacillati</taxon>
        <taxon>Bacillota</taxon>
        <taxon>Bacilli</taxon>
        <taxon>Bacillales</taxon>
        <taxon>Bacillaceae</taxon>
        <taxon>Sutcliffiella</taxon>
    </lineage>
</organism>
<keyword evidence="1" id="KW-0472">Membrane</keyword>
<dbReference type="Pfam" id="PF01396">
    <property type="entry name" value="Zn_ribbon_Top1"/>
    <property type="match status" value="1"/>
</dbReference>
<dbReference type="PROSITE" id="PS50965">
    <property type="entry name" value="NERD"/>
    <property type="match status" value="1"/>
</dbReference>
<dbReference type="Proteomes" id="UP000737402">
    <property type="component" value="Unassembled WGS sequence"/>
</dbReference>
<dbReference type="Pfam" id="PF08378">
    <property type="entry name" value="NERD"/>
    <property type="match status" value="1"/>
</dbReference>
<dbReference type="Gene3D" id="3.30.65.10">
    <property type="entry name" value="Bacterial Topoisomerase I, domain 1"/>
    <property type="match status" value="1"/>
</dbReference>
<protein>
    <recommendedName>
        <fullName evidence="2">NERD domain-containing protein</fullName>
    </recommendedName>
</protein>
<keyword evidence="1" id="KW-0812">Transmembrane</keyword>
<evidence type="ECO:0000256" key="1">
    <source>
        <dbReference type="SAM" id="Phobius"/>
    </source>
</evidence>
<dbReference type="InterPro" id="IPR013498">
    <property type="entry name" value="Topo_IA_Znf"/>
</dbReference>
<keyword evidence="1" id="KW-1133">Transmembrane helix</keyword>
<proteinExistence type="predicted"/>
<accession>A0ABS2NV33</accession>
<keyword evidence="4" id="KW-1185">Reference proteome</keyword>
<gene>
    <name evidence="3" type="ORF">JOC95_000363</name>
</gene>